<dbReference type="Proteomes" id="UP000653644">
    <property type="component" value="Unassembled WGS sequence"/>
</dbReference>
<reference evidence="2" key="1">
    <citation type="journal article" date="2019" name="Int. J. Syst. Evol. Microbiol.">
        <title>The Global Catalogue of Microorganisms (GCM) 10K type strain sequencing project: providing services to taxonomists for standard genome sequencing and annotation.</title>
        <authorList>
            <consortium name="The Broad Institute Genomics Platform"/>
            <consortium name="The Broad Institute Genome Sequencing Center for Infectious Disease"/>
            <person name="Wu L."/>
            <person name="Ma J."/>
        </authorList>
    </citation>
    <scope>NUCLEOTIDE SEQUENCE [LARGE SCALE GENOMIC DNA]</scope>
    <source>
        <strain evidence="2">JCM 4733</strain>
    </source>
</reference>
<accession>A0ABQ3CHB8</accession>
<evidence type="ECO:0008006" key="3">
    <source>
        <dbReference type="Google" id="ProtNLM"/>
    </source>
</evidence>
<sequence>MPITAAVTPPNAMSHGVLEECPHLAGCPRADNLLVPPTVRLNSFTRPAQPWRPNPAIRQRVVGQLGFVPSRDWARLVGTVAAAVRHRQSAARVGPARRLRPIRVQEDASALRRAGRLPAEQLRAVFNLWSGEHVRRPG</sequence>
<dbReference type="EMBL" id="BMVN01000005">
    <property type="protein sequence ID" value="GHA15369.1"/>
    <property type="molecule type" value="Genomic_DNA"/>
</dbReference>
<proteinExistence type="predicted"/>
<protein>
    <recommendedName>
        <fullName evidence="3">NAD-dependent epimerase/dehydratase domain-containing protein</fullName>
    </recommendedName>
</protein>
<organism evidence="1 2">
    <name type="scientific">Streptomyces canarius</name>
    <dbReference type="NCBI Taxonomy" id="285453"/>
    <lineage>
        <taxon>Bacteria</taxon>
        <taxon>Bacillati</taxon>
        <taxon>Actinomycetota</taxon>
        <taxon>Actinomycetes</taxon>
        <taxon>Kitasatosporales</taxon>
        <taxon>Streptomycetaceae</taxon>
        <taxon>Streptomyces</taxon>
    </lineage>
</organism>
<comment type="caution">
    <text evidence="1">The sequence shown here is derived from an EMBL/GenBank/DDBJ whole genome shotgun (WGS) entry which is preliminary data.</text>
</comment>
<gene>
    <name evidence="1" type="ORF">GCM10010345_20000</name>
</gene>
<evidence type="ECO:0000313" key="1">
    <source>
        <dbReference type="EMBL" id="GHA15369.1"/>
    </source>
</evidence>
<name>A0ABQ3CHB8_9ACTN</name>
<evidence type="ECO:0000313" key="2">
    <source>
        <dbReference type="Proteomes" id="UP000653644"/>
    </source>
</evidence>
<keyword evidence="2" id="KW-1185">Reference proteome</keyword>